<feature type="domain" description="BclA C-terminal" evidence="1">
    <location>
        <begin position="6"/>
        <end position="132"/>
    </location>
</feature>
<dbReference type="AlphaFoldDB" id="C0EIA5"/>
<dbReference type="EMBL" id="ACEC01000125">
    <property type="protein sequence ID" value="EEG28823.1"/>
    <property type="molecule type" value="Genomic_DNA"/>
</dbReference>
<dbReference type="STRING" id="537013.CLOSTMETH_03600"/>
<dbReference type="Pfam" id="PF18573">
    <property type="entry name" value="BclA_C"/>
    <property type="match status" value="1"/>
</dbReference>
<protein>
    <recommendedName>
        <fullName evidence="1">BclA C-terminal domain-containing protein</fullName>
    </recommendedName>
</protein>
<dbReference type="InterPro" id="IPR041415">
    <property type="entry name" value="BclA_C"/>
</dbReference>
<keyword evidence="3" id="KW-1185">Reference proteome</keyword>
<evidence type="ECO:0000313" key="3">
    <source>
        <dbReference type="Proteomes" id="UP000003340"/>
    </source>
</evidence>
<dbReference type="HOGENOM" id="CLU_1903036_0_0_9"/>
<dbReference type="Gene3D" id="2.60.120.40">
    <property type="match status" value="1"/>
</dbReference>
<comment type="caution">
    <text evidence="2">The sequence shown here is derived from an EMBL/GenBank/DDBJ whole genome shotgun (WGS) entry which is preliminary data.</text>
</comment>
<reference evidence="2 3" key="1">
    <citation type="submission" date="2009-01" db="EMBL/GenBank/DDBJ databases">
        <authorList>
            <person name="Fulton L."/>
            <person name="Clifton S."/>
            <person name="Fulton B."/>
            <person name="Xu J."/>
            <person name="Minx P."/>
            <person name="Pepin K.H."/>
            <person name="Johnson M."/>
            <person name="Bhonagiri V."/>
            <person name="Nash W.E."/>
            <person name="Mardis E.R."/>
            <person name="Wilson R.K."/>
        </authorList>
    </citation>
    <scope>NUCLEOTIDE SEQUENCE [LARGE SCALE GENOMIC DNA]</scope>
    <source>
        <strain evidence="2 3">DSM 5476</strain>
    </source>
</reference>
<evidence type="ECO:0000259" key="1">
    <source>
        <dbReference type="Pfam" id="PF18573"/>
    </source>
</evidence>
<reference evidence="2 3" key="2">
    <citation type="submission" date="2009-02" db="EMBL/GenBank/DDBJ databases">
        <title>Draft genome sequence of Clostridium methylpentosum (DSM 5476).</title>
        <authorList>
            <person name="Sudarsanam P."/>
            <person name="Ley R."/>
            <person name="Guruge J."/>
            <person name="Turnbaugh P.J."/>
            <person name="Mahowald M."/>
            <person name="Liep D."/>
            <person name="Gordon J."/>
        </authorList>
    </citation>
    <scope>NUCLEOTIDE SEQUENCE [LARGE SCALE GENOMIC DNA]</scope>
    <source>
        <strain evidence="2 3">DSM 5476</strain>
    </source>
</reference>
<name>C0EIA5_9FIRM</name>
<accession>C0EIA5</accession>
<sequence length="133" mass="13235">MFSNAPQTITLSIGTASQIPMANSMPSANVTYTPANSVTVATAGNYEISFQVNGTAALAASVTVAVRNNGTNIPSLTMTRALTAGTNTVYQGSAIVSLTAGSVIDLALSALLAVGVTLGSGTNALLTVKKLSA</sequence>
<gene>
    <name evidence="2" type="ORF">CLOSTMETH_03600</name>
</gene>
<organism evidence="2 3">
    <name type="scientific">[Clostridium] methylpentosum DSM 5476</name>
    <dbReference type="NCBI Taxonomy" id="537013"/>
    <lineage>
        <taxon>Bacteria</taxon>
        <taxon>Bacillati</taxon>
        <taxon>Bacillota</taxon>
        <taxon>Clostridia</taxon>
        <taxon>Eubacteriales</taxon>
        <taxon>Oscillospiraceae</taxon>
        <taxon>Oscillospiraceae incertae sedis</taxon>
    </lineage>
</organism>
<dbReference type="Proteomes" id="UP000003340">
    <property type="component" value="Unassembled WGS sequence"/>
</dbReference>
<dbReference type="InterPro" id="IPR008983">
    <property type="entry name" value="Tumour_necrosis_fac-like_dom"/>
</dbReference>
<proteinExistence type="predicted"/>
<evidence type="ECO:0000313" key="2">
    <source>
        <dbReference type="EMBL" id="EEG28823.1"/>
    </source>
</evidence>